<feature type="transmembrane region" description="Helical" evidence="6">
    <location>
        <begin position="305"/>
        <end position="327"/>
    </location>
</feature>
<keyword evidence="8" id="KW-1185">Reference proteome</keyword>
<accession>A0A511DDV0</accession>
<dbReference type="Pfam" id="PF07690">
    <property type="entry name" value="MFS_1"/>
    <property type="match status" value="1"/>
</dbReference>
<dbReference type="RefSeq" id="WP_147105193.1">
    <property type="nucleotide sequence ID" value="NZ_BJVJ01000014.1"/>
</dbReference>
<keyword evidence="4 6" id="KW-1133">Transmembrane helix</keyword>
<comment type="subcellular location">
    <subcellularLocation>
        <location evidence="1">Cell membrane</location>
        <topology evidence="1">Multi-pass membrane protein</topology>
    </subcellularLocation>
</comment>
<dbReference type="SUPFAM" id="SSF103473">
    <property type="entry name" value="MFS general substrate transporter"/>
    <property type="match status" value="1"/>
</dbReference>
<feature type="transmembrane region" description="Helical" evidence="6">
    <location>
        <begin position="164"/>
        <end position="188"/>
    </location>
</feature>
<evidence type="ECO:0000256" key="2">
    <source>
        <dbReference type="ARBA" id="ARBA00022475"/>
    </source>
</evidence>
<feature type="transmembrane region" description="Helical" evidence="6">
    <location>
        <begin position="394"/>
        <end position="417"/>
    </location>
</feature>
<dbReference type="EMBL" id="BJVJ01000014">
    <property type="protein sequence ID" value="GEL22982.1"/>
    <property type="molecule type" value="Genomic_DNA"/>
</dbReference>
<dbReference type="PANTHER" id="PTHR23513:SF17">
    <property type="entry name" value="MEMBRANE PROTEIN"/>
    <property type="match status" value="1"/>
</dbReference>
<name>A0A511DDV0_9PSEU</name>
<organism evidence="7 8">
    <name type="scientific">Pseudonocardia sulfidoxydans NBRC 16205</name>
    <dbReference type="NCBI Taxonomy" id="1223511"/>
    <lineage>
        <taxon>Bacteria</taxon>
        <taxon>Bacillati</taxon>
        <taxon>Actinomycetota</taxon>
        <taxon>Actinomycetes</taxon>
        <taxon>Pseudonocardiales</taxon>
        <taxon>Pseudonocardiaceae</taxon>
        <taxon>Pseudonocardia</taxon>
    </lineage>
</organism>
<dbReference type="GO" id="GO:0005886">
    <property type="term" value="C:plasma membrane"/>
    <property type="evidence" value="ECO:0007669"/>
    <property type="project" value="UniProtKB-SubCell"/>
</dbReference>
<dbReference type="PANTHER" id="PTHR23513">
    <property type="entry name" value="INTEGRAL MEMBRANE EFFLUX PROTEIN-RELATED"/>
    <property type="match status" value="1"/>
</dbReference>
<evidence type="ECO:0000256" key="5">
    <source>
        <dbReference type="ARBA" id="ARBA00023136"/>
    </source>
</evidence>
<keyword evidence="2" id="KW-1003">Cell membrane</keyword>
<sequence>MSSSSAPATGDTATSAKREKAGLARLLRASGFRRLLGVRFTAQFGDGMFQAALGGAVLFNPERQADPLAVAAGLAVILLPYSVIGPFTGALLDRWDRRRVLVVANIVRAFLVAVVAVLVGTGVDGVPLYLAALAVAGASRFVLSGLSAGLPHVVEPRHLVEANTIAATLGAATAAIGGATAIGLRAVIGSGDAGSAVVTTIAMFGPLLAALVASRFVRGRLGPDRVAPEEGIAPATPAAESSATRVVLHGMTDGLRAVASTPTVAASFAALMAHRLAFGVGTLVSLLLFRYAFTDSGVLRAGMTGVGEAVVLAAIGLGVAALLTPWLVHRIGRATTVRIALGVSMTAQIALAVFLSLPAVLAAAFALAATGQVVKLCADTAVQSETGDEVRGRVFALYDALFNISYVLAITAAALLSPPDGRAPALLGAAAVVYVLGFGAHELLLRRRTAGAAARS</sequence>
<evidence type="ECO:0000313" key="7">
    <source>
        <dbReference type="EMBL" id="GEL22982.1"/>
    </source>
</evidence>
<dbReference type="CDD" id="cd06173">
    <property type="entry name" value="MFS_MefA_like"/>
    <property type="match status" value="1"/>
</dbReference>
<evidence type="ECO:0000256" key="3">
    <source>
        <dbReference type="ARBA" id="ARBA00022692"/>
    </source>
</evidence>
<keyword evidence="3 6" id="KW-0812">Transmembrane</keyword>
<reference evidence="7 8" key="1">
    <citation type="submission" date="2019-07" db="EMBL/GenBank/DDBJ databases">
        <title>Whole genome shotgun sequence of Pseudonocardia sulfidoxydans NBRC 16205.</title>
        <authorList>
            <person name="Hosoyama A."/>
            <person name="Uohara A."/>
            <person name="Ohji S."/>
            <person name="Ichikawa N."/>
        </authorList>
    </citation>
    <scope>NUCLEOTIDE SEQUENCE [LARGE SCALE GENOMIC DNA]</scope>
    <source>
        <strain evidence="7 8">NBRC 16205</strain>
    </source>
</reference>
<gene>
    <name evidence="7" type="ORF">PSU4_19360</name>
</gene>
<comment type="caution">
    <text evidence="7">The sequence shown here is derived from an EMBL/GenBank/DDBJ whole genome shotgun (WGS) entry which is preliminary data.</text>
</comment>
<evidence type="ECO:0000256" key="4">
    <source>
        <dbReference type="ARBA" id="ARBA00022989"/>
    </source>
</evidence>
<dbReference type="OrthoDB" id="3688258at2"/>
<dbReference type="Proteomes" id="UP000321685">
    <property type="component" value="Unassembled WGS sequence"/>
</dbReference>
<evidence type="ECO:0000256" key="1">
    <source>
        <dbReference type="ARBA" id="ARBA00004651"/>
    </source>
</evidence>
<feature type="transmembrane region" description="Helical" evidence="6">
    <location>
        <begin position="276"/>
        <end position="293"/>
    </location>
</feature>
<dbReference type="Gene3D" id="1.20.1250.20">
    <property type="entry name" value="MFS general substrate transporter like domains"/>
    <property type="match status" value="1"/>
</dbReference>
<dbReference type="AlphaFoldDB" id="A0A511DDV0"/>
<evidence type="ECO:0000313" key="8">
    <source>
        <dbReference type="Proteomes" id="UP000321685"/>
    </source>
</evidence>
<protein>
    <submittedName>
        <fullName evidence="7">MFS transporter</fullName>
    </submittedName>
</protein>
<feature type="transmembrane region" description="Helical" evidence="6">
    <location>
        <begin position="423"/>
        <end position="445"/>
    </location>
</feature>
<dbReference type="GO" id="GO:0022857">
    <property type="term" value="F:transmembrane transporter activity"/>
    <property type="evidence" value="ECO:0007669"/>
    <property type="project" value="InterPro"/>
</dbReference>
<feature type="transmembrane region" description="Helical" evidence="6">
    <location>
        <begin position="100"/>
        <end position="120"/>
    </location>
</feature>
<evidence type="ECO:0000256" key="6">
    <source>
        <dbReference type="SAM" id="Phobius"/>
    </source>
</evidence>
<dbReference type="InterPro" id="IPR036259">
    <property type="entry name" value="MFS_trans_sf"/>
</dbReference>
<keyword evidence="5 6" id="KW-0472">Membrane</keyword>
<feature type="transmembrane region" description="Helical" evidence="6">
    <location>
        <begin position="194"/>
        <end position="213"/>
    </location>
</feature>
<dbReference type="InterPro" id="IPR011701">
    <property type="entry name" value="MFS"/>
</dbReference>
<proteinExistence type="predicted"/>
<feature type="transmembrane region" description="Helical" evidence="6">
    <location>
        <begin position="68"/>
        <end position="88"/>
    </location>
</feature>